<protein>
    <submittedName>
        <fullName evidence="1">Uncharacterized protein</fullName>
    </submittedName>
</protein>
<sequence>MQDRLRIMEEQGNVLSDRRWNYKEHLWKNLEVVISCQHVEQFLGLKENPKETGSATAEAVERQLLRFTIATRESEAIVRK</sequence>
<keyword evidence="2" id="KW-1185">Reference proteome</keyword>
<comment type="caution">
    <text evidence="1">The sequence shown here is derived from an EMBL/GenBank/DDBJ whole genome shotgun (WGS) entry which is preliminary data.</text>
</comment>
<dbReference type="Proteomes" id="UP001472677">
    <property type="component" value="Unassembled WGS sequence"/>
</dbReference>
<evidence type="ECO:0000313" key="1">
    <source>
        <dbReference type="EMBL" id="KAK8478611.1"/>
    </source>
</evidence>
<evidence type="ECO:0000313" key="2">
    <source>
        <dbReference type="Proteomes" id="UP001472677"/>
    </source>
</evidence>
<accession>A0ABR1ZDX6</accession>
<proteinExistence type="predicted"/>
<dbReference type="EMBL" id="JBBPBM010002462">
    <property type="protein sequence ID" value="KAK8478611.1"/>
    <property type="molecule type" value="Genomic_DNA"/>
</dbReference>
<reference evidence="1 2" key="1">
    <citation type="journal article" date="2024" name="G3 (Bethesda)">
        <title>Genome assembly of Hibiscus sabdariffa L. provides insights into metabolisms of medicinal natural products.</title>
        <authorList>
            <person name="Kim T."/>
        </authorList>
    </citation>
    <scope>NUCLEOTIDE SEQUENCE [LARGE SCALE GENOMIC DNA]</scope>
    <source>
        <strain evidence="1">TK-2024</strain>
        <tissue evidence="1">Old leaves</tissue>
    </source>
</reference>
<gene>
    <name evidence="1" type="ORF">V6N12_018654</name>
</gene>
<name>A0ABR1ZDX6_9ROSI</name>
<organism evidence="1 2">
    <name type="scientific">Hibiscus sabdariffa</name>
    <name type="common">roselle</name>
    <dbReference type="NCBI Taxonomy" id="183260"/>
    <lineage>
        <taxon>Eukaryota</taxon>
        <taxon>Viridiplantae</taxon>
        <taxon>Streptophyta</taxon>
        <taxon>Embryophyta</taxon>
        <taxon>Tracheophyta</taxon>
        <taxon>Spermatophyta</taxon>
        <taxon>Magnoliopsida</taxon>
        <taxon>eudicotyledons</taxon>
        <taxon>Gunneridae</taxon>
        <taxon>Pentapetalae</taxon>
        <taxon>rosids</taxon>
        <taxon>malvids</taxon>
        <taxon>Malvales</taxon>
        <taxon>Malvaceae</taxon>
        <taxon>Malvoideae</taxon>
        <taxon>Hibiscus</taxon>
    </lineage>
</organism>